<name>A0A3B0Y1B2_9ZZZZ</name>
<sequence>MDKIRQINSIFKTARSQLSRQTRSTSVHSKKQGKTTDKKIAKKIPSAELKKNISKKLKLLDKKNENYEHLSNEVFLESVLLWEFGDDIVNDPAFHPMLDKINNAICDDRESSRKFSLLIKQLTQS</sequence>
<proteinExistence type="predicted"/>
<feature type="region of interest" description="Disordered" evidence="1">
    <location>
        <begin position="15"/>
        <end position="41"/>
    </location>
</feature>
<gene>
    <name evidence="2" type="ORF">MNBD_GAMMA08-1907</name>
</gene>
<organism evidence="2">
    <name type="scientific">hydrothermal vent metagenome</name>
    <dbReference type="NCBI Taxonomy" id="652676"/>
    <lineage>
        <taxon>unclassified sequences</taxon>
        <taxon>metagenomes</taxon>
        <taxon>ecological metagenomes</taxon>
    </lineage>
</organism>
<evidence type="ECO:0000313" key="2">
    <source>
        <dbReference type="EMBL" id="VAW67889.1"/>
    </source>
</evidence>
<reference evidence="2" key="1">
    <citation type="submission" date="2018-06" db="EMBL/GenBank/DDBJ databases">
        <authorList>
            <person name="Zhirakovskaya E."/>
        </authorList>
    </citation>
    <scope>NUCLEOTIDE SEQUENCE</scope>
</reference>
<feature type="compositionally biased region" description="Low complexity" evidence="1">
    <location>
        <begin position="15"/>
        <end position="26"/>
    </location>
</feature>
<accession>A0A3B0Y1B2</accession>
<dbReference type="EMBL" id="UOFH01000410">
    <property type="protein sequence ID" value="VAW67889.1"/>
    <property type="molecule type" value="Genomic_DNA"/>
</dbReference>
<evidence type="ECO:0000256" key="1">
    <source>
        <dbReference type="SAM" id="MobiDB-lite"/>
    </source>
</evidence>
<protein>
    <submittedName>
        <fullName evidence="2">Uncharacterized protein</fullName>
    </submittedName>
</protein>
<dbReference type="AlphaFoldDB" id="A0A3B0Y1B2"/>